<dbReference type="AlphaFoldDB" id="A0A2S1J9A6"/>
<keyword evidence="1" id="KW-1133">Transmembrane helix</keyword>
<protein>
    <submittedName>
        <fullName evidence="3">Conjugal transfer protein TraQ</fullName>
    </submittedName>
</protein>
<sequence length="177" mass="18440">MSTDALSAIISFGNNIYSSGLSFLVSWSTFVGVAGFALVLASAHSRGNRGGQVYTGKTLLSLFFCAGLTCLKPLVNASGAQFGFEMTSFDSISWAPTSTFGQGAEAVNALLTVARLFGIGCFMGGLNTLRRSGLEGHTALSASENTSLGFGKIIFGTLLAFIDNVLDATLTSLNIHF</sequence>
<dbReference type="NCBIfam" id="NF033883">
    <property type="entry name" value="conj_TraQ_IncI1"/>
    <property type="match status" value="1"/>
</dbReference>
<feature type="transmembrane region" description="Helical" evidence="1">
    <location>
        <begin position="20"/>
        <end position="41"/>
    </location>
</feature>
<geneLocation type="plasmid" evidence="2">
    <name>p1108-emrB</name>
</geneLocation>
<evidence type="ECO:0000313" key="3">
    <source>
        <dbReference type="EMBL" id="HAG5772364.1"/>
    </source>
</evidence>
<dbReference type="EMBL" id="MG825377">
    <property type="protein sequence ID" value="AWF74976.1"/>
    <property type="molecule type" value="Genomic_DNA"/>
</dbReference>
<reference evidence="3" key="1">
    <citation type="journal article" date="2018" name="Genome Biol.">
        <title>SKESA: strategic k-mer extension for scrupulous assemblies.</title>
        <authorList>
            <person name="Souvorov A."/>
            <person name="Agarwala R."/>
            <person name="Lipman D.J."/>
        </authorList>
    </citation>
    <scope>NUCLEOTIDE SEQUENCE [LARGE SCALE GENOMIC DNA]</scope>
    <source>
        <strain evidence="3">1839</strain>
    </source>
</reference>
<feature type="transmembrane region" description="Helical" evidence="1">
    <location>
        <begin position="106"/>
        <end position="126"/>
    </location>
</feature>
<keyword evidence="2" id="KW-0614">Plasmid</keyword>
<dbReference type="InterPro" id="IPR048039">
    <property type="entry name" value="TraQ-like"/>
</dbReference>
<keyword evidence="1" id="KW-0472">Membrane</keyword>
<evidence type="ECO:0000313" key="2">
    <source>
        <dbReference type="EMBL" id="AWF74976.1"/>
    </source>
</evidence>
<feature type="transmembrane region" description="Helical" evidence="1">
    <location>
        <begin position="53"/>
        <end position="75"/>
    </location>
</feature>
<dbReference type="RefSeq" id="WP_019842546.1">
    <property type="nucleotide sequence ID" value="NZ_BFUP01000669.1"/>
</dbReference>
<gene>
    <name evidence="3" type="primary">traQ</name>
    <name evidence="3" type="ORF">GGB84_004114</name>
    <name evidence="4" type="ORF">GP711_20960</name>
    <name evidence="2" type="ORF">LHLDPJGA_00074</name>
</gene>
<dbReference type="EMBL" id="DAAYTU010000032">
    <property type="protein sequence ID" value="HAG5772364.1"/>
    <property type="molecule type" value="Genomic_DNA"/>
</dbReference>
<reference evidence="3" key="4">
    <citation type="submission" date="2020-02" db="EMBL/GenBank/DDBJ databases">
        <authorList>
            <consortium name="NCBI Pathogen Detection Project"/>
        </authorList>
    </citation>
    <scope>NUCLEOTIDE SEQUENCE</scope>
    <source>
        <strain evidence="3">1839</strain>
    </source>
</reference>
<dbReference type="Proteomes" id="UP000437875">
    <property type="component" value="Unassembled WGS sequence"/>
</dbReference>
<reference evidence="4 5" key="3">
    <citation type="submission" date="2019-10" db="EMBL/GenBank/DDBJ databases">
        <title>Antimicrobial-resistant enteric bacteria are widely distributed amongst people, animals and the environment in northern Tanzania.</title>
        <authorList>
            <person name="Subbiah M."/>
            <person name="Call D.R."/>
        </authorList>
    </citation>
    <scope>NUCLEOTIDE SEQUENCE [LARGE SCALE GENOMIC DNA]</scope>
    <source>
        <strain evidence="4 5">TzEc067</strain>
    </source>
</reference>
<name>A0A2S1J9A6_ECOLX</name>
<keyword evidence="1" id="KW-0812">Transmembrane</keyword>
<organism evidence="2">
    <name type="scientific">Escherichia coli</name>
    <dbReference type="NCBI Taxonomy" id="562"/>
    <lineage>
        <taxon>Bacteria</taxon>
        <taxon>Pseudomonadati</taxon>
        <taxon>Pseudomonadota</taxon>
        <taxon>Gammaproteobacteria</taxon>
        <taxon>Enterobacterales</taxon>
        <taxon>Enterobacteriaceae</taxon>
        <taxon>Escherichia</taxon>
    </lineage>
</organism>
<evidence type="ECO:0000313" key="5">
    <source>
        <dbReference type="Proteomes" id="UP000437875"/>
    </source>
</evidence>
<dbReference type="EMBL" id="WSGM01000015">
    <property type="protein sequence ID" value="KAE9728752.1"/>
    <property type="molecule type" value="Genomic_DNA"/>
</dbReference>
<proteinExistence type="predicted"/>
<reference evidence="2" key="2">
    <citation type="submission" date="2018-01" db="EMBL/GenBank/DDBJ databases">
        <title>Prevalence of blaNDM and mcr-1 in Escherichia coli from food in China.</title>
        <authorList>
            <person name="Liu X."/>
            <person name="Li R."/>
            <person name="Chen S."/>
        </authorList>
    </citation>
    <scope>NUCLEOTIDE SEQUENCE</scope>
    <source>
        <strain evidence="2">1108</strain>
        <plasmid evidence="2">p1108-emrB</plasmid>
    </source>
</reference>
<evidence type="ECO:0000313" key="4">
    <source>
        <dbReference type="EMBL" id="KAE9728752.1"/>
    </source>
</evidence>
<evidence type="ECO:0000256" key="1">
    <source>
        <dbReference type="SAM" id="Phobius"/>
    </source>
</evidence>
<accession>A0A2S1J9A6</accession>